<dbReference type="Proteomes" id="UP000193409">
    <property type="component" value="Unassembled WGS sequence"/>
</dbReference>
<accession>A0A1Y5RQL2</accession>
<proteinExistence type="predicted"/>
<evidence type="ECO:0000313" key="2">
    <source>
        <dbReference type="Proteomes" id="UP000193409"/>
    </source>
</evidence>
<dbReference type="OrthoDB" id="7210707at2"/>
<protein>
    <submittedName>
        <fullName evidence="1">Uncharacterized protein</fullName>
    </submittedName>
</protein>
<reference evidence="1 2" key="1">
    <citation type="submission" date="2017-03" db="EMBL/GenBank/DDBJ databases">
        <authorList>
            <person name="Afonso C.L."/>
            <person name="Miller P.J."/>
            <person name="Scott M.A."/>
            <person name="Spackman E."/>
            <person name="Goraichik I."/>
            <person name="Dimitrov K.M."/>
            <person name="Suarez D.L."/>
            <person name="Swayne D.E."/>
        </authorList>
    </citation>
    <scope>NUCLEOTIDE SEQUENCE [LARGE SCALE GENOMIC DNA]</scope>
    <source>
        <strain evidence="1 2">CECT 7680</strain>
    </source>
</reference>
<name>A0A1Y5RQL2_9RHOB</name>
<dbReference type="RefSeq" id="WP_085867503.1">
    <property type="nucleotide sequence ID" value="NZ_FWFQ01000004.1"/>
</dbReference>
<sequence length="209" mass="21260">MPDPIAVLTGDLIRSTDHPPNVVDAAMGVLSEAAQSVAGWQGSPTRFTRARGDGWQMVLMRPALALRASLCLRAALRAADLGLSTRISAGIGDGTLPASGDLAAAAGPAFIASGRGLEAFARRQALGLSGAVQPGAQAAFLLADALARGWTAAQARVLTAALAPEAPTQDELAHALGQTQQNVQKTLRAVHADSLLAALEAFEAPETGA</sequence>
<gene>
    <name evidence="1" type="ORF">PSA7680_00947</name>
</gene>
<dbReference type="AlphaFoldDB" id="A0A1Y5RQL2"/>
<organism evidence="1 2">
    <name type="scientific">Pseudoruegeria aquimaris</name>
    <dbReference type="NCBI Taxonomy" id="393663"/>
    <lineage>
        <taxon>Bacteria</taxon>
        <taxon>Pseudomonadati</taxon>
        <taxon>Pseudomonadota</taxon>
        <taxon>Alphaproteobacteria</taxon>
        <taxon>Rhodobacterales</taxon>
        <taxon>Roseobacteraceae</taxon>
        <taxon>Pseudoruegeria</taxon>
    </lineage>
</organism>
<keyword evidence="2" id="KW-1185">Reference proteome</keyword>
<dbReference type="EMBL" id="FWFQ01000004">
    <property type="protein sequence ID" value="SLN23066.1"/>
    <property type="molecule type" value="Genomic_DNA"/>
</dbReference>
<evidence type="ECO:0000313" key="1">
    <source>
        <dbReference type="EMBL" id="SLN23066.1"/>
    </source>
</evidence>